<sequence length="64" mass="7244">MLLCPAGRLKPWTHDGMEGRRSLRSASQGILKKIPVQPAFVRMRHRTDSKSNFRPTLGLPVRCS</sequence>
<organism evidence="1 2">
    <name type="scientific">Parazoarcus communis</name>
    <dbReference type="NCBI Taxonomy" id="41977"/>
    <lineage>
        <taxon>Bacteria</taxon>
        <taxon>Pseudomonadati</taxon>
        <taxon>Pseudomonadota</taxon>
        <taxon>Betaproteobacteria</taxon>
        <taxon>Rhodocyclales</taxon>
        <taxon>Zoogloeaceae</taxon>
        <taxon>Parazoarcus</taxon>
    </lineage>
</organism>
<gene>
    <name evidence="1" type="ORF">CEW87_06315</name>
</gene>
<evidence type="ECO:0000313" key="2">
    <source>
        <dbReference type="Proteomes" id="UP000244902"/>
    </source>
</evidence>
<dbReference type="AlphaFoldDB" id="A0A2U8H078"/>
<name>A0A2U8H078_9RHOO</name>
<reference evidence="1 2" key="1">
    <citation type="submission" date="2017-06" db="EMBL/GenBank/DDBJ databases">
        <title>Azoarcus sp. TSNA42 complete genome sequence.</title>
        <authorList>
            <person name="Woo J.-H."/>
            <person name="Kim H.-S."/>
        </authorList>
    </citation>
    <scope>NUCLEOTIDE SEQUENCE [LARGE SCALE GENOMIC DNA]</scope>
    <source>
        <strain evidence="1 2">TSNA42</strain>
    </source>
</reference>
<accession>A0A2U8H078</accession>
<evidence type="ECO:0000313" key="1">
    <source>
        <dbReference type="EMBL" id="AWI79010.1"/>
    </source>
</evidence>
<proteinExistence type="predicted"/>
<protein>
    <submittedName>
        <fullName evidence="1">Uncharacterized protein</fullName>
    </submittedName>
</protein>
<dbReference type="Proteomes" id="UP000244902">
    <property type="component" value="Chromosome"/>
</dbReference>
<dbReference type="EMBL" id="CP022188">
    <property type="protein sequence ID" value="AWI79010.1"/>
    <property type="molecule type" value="Genomic_DNA"/>
</dbReference>